<feature type="compositionally biased region" description="Basic and acidic residues" evidence="1">
    <location>
        <begin position="142"/>
        <end position="152"/>
    </location>
</feature>
<dbReference type="Pfam" id="PF01425">
    <property type="entry name" value="Amidase"/>
    <property type="match status" value="1"/>
</dbReference>
<keyword evidence="3" id="KW-0808">Transferase</keyword>
<organism evidence="3 4">
    <name type="scientific">Prosthecomicrobium pneumaticum</name>
    <dbReference type="NCBI Taxonomy" id="81895"/>
    <lineage>
        <taxon>Bacteria</taxon>
        <taxon>Pseudomonadati</taxon>
        <taxon>Pseudomonadota</taxon>
        <taxon>Alphaproteobacteria</taxon>
        <taxon>Hyphomicrobiales</taxon>
        <taxon>Kaistiaceae</taxon>
        <taxon>Prosthecomicrobium</taxon>
    </lineage>
</organism>
<dbReference type="PANTHER" id="PTHR11895:SF172">
    <property type="entry name" value="GLUTAMYL-TRNA(GLN) AMIDOTRANSFERASE"/>
    <property type="match status" value="1"/>
</dbReference>
<dbReference type="EMBL" id="JACHOO010000005">
    <property type="protein sequence ID" value="MBB5753506.1"/>
    <property type="molecule type" value="Genomic_DNA"/>
</dbReference>
<dbReference type="SUPFAM" id="SSF75304">
    <property type="entry name" value="Amidase signature (AS) enzymes"/>
    <property type="match status" value="1"/>
</dbReference>
<dbReference type="GO" id="GO:0050567">
    <property type="term" value="F:glutaminyl-tRNA synthase (glutamine-hydrolyzing) activity"/>
    <property type="evidence" value="ECO:0007669"/>
    <property type="project" value="UniProtKB-EC"/>
</dbReference>
<dbReference type="Proteomes" id="UP000523821">
    <property type="component" value="Unassembled WGS sequence"/>
</dbReference>
<dbReference type="NCBIfam" id="NF006631">
    <property type="entry name" value="PRK09201.1"/>
    <property type="match status" value="1"/>
</dbReference>
<dbReference type="EC" id="6.3.5.7" evidence="3"/>
<protein>
    <submittedName>
        <fullName evidence="3">Aspartyl-tRNA(Asn)/glutamyl-tRNA(Gln) amidotransferase subunit A</fullName>
        <ecNumber evidence="3">6.3.5.6</ecNumber>
        <ecNumber evidence="3">6.3.5.7</ecNumber>
    </submittedName>
</protein>
<dbReference type="EC" id="6.3.5.6" evidence="3"/>
<comment type="caution">
    <text evidence="3">The sequence shown here is derived from an EMBL/GenBank/DDBJ whole genome shotgun (WGS) entry which is preliminary data.</text>
</comment>
<dbReference type="InterPro" id="IPR014087">
    <property type="entry name" value="Carboxybiuret_hydro_AtzE"/>
</dbReference>
<feature type="region of interest" description="Disordered" evidence="1">
    <location>
        <begin position="142"/>
        <end position="162"/>
    </location>
</feature>
<sequence>MSAADDLLLRPGHAIAAAVKSGAVSARAVAEAALERIARHDGALGGFTDVTAARARAEAEAVDRAVETGADLPLAGVPYSVKNLYDVEGLVTRAGSKINRDAPPARADATLIARMKAAGAVLVGGVNMGEYAYDFTGENVHDGASRNPHDPGRMSGGSSGGSGTSVAAGMAALSLGSDTNGSIRVPASFCGLFGLKPTFGRLSRAGTFPFVASLDHLGPLARSARDLALAFDALQGPDVADPALIDRPPLATVPTLDEGAAGLRIAVAGGYFRRQGEPEAFAAVDHVAAALGATREVELPEAHRARAAAYVITTAESAALHLDRLKRRAADFDPDTRDRFLSGAMVPAAWYLVAQRFRSVFRAEMRRLFAEVDVILAPATPFSALPSGTRTVRLDGADLPARPNIGLFTQPISFVGLPVVAVPVWLPGARLPIGVQVIAPPWREDIALRVAHALEGMGAVAAPVAAIGGGSEE</sequence>
<dbReference type="AlphaFoldDB" id="A0A7W9FMV6"/>
<dbReference type="InterPro" id="IPR023631">
    <property type="entry name" value="Amidase_dom"/>
</dbReference>
<evidence type="ECO:0000259" key="2">
    <source>
        <dbReference type="Pfam" id="PF01425"/>
    </source>
</evidence>
<accession>A0A7W9FMV6</accession>
<reference evidence="3 4" key="1">
    <citation type="submission" date="2020-08" db="EMBL/GenBank/DDBJ databases">
        <title>Genomic Encyclopedia of Type Strains, Phase IV (KMG-IV): sequencing the most valuable type-strain genomes for metagenomic binning, comparative biology and taxonomic classification.</title>
        <authorList>
            <person name="Goeker M."/>
        </authorList>
    </citation>
    <scope>NUCLEOTIDE SEQUENCE [LARGE SCALE GENOMIC DNA]</scope>
    <source>
        <strain evidence="3 4">DSM 16268</strain>
    </source>
</reference>
<feature type="domain" description="Amidase" evidence="2">
    <location>
        <begin position="29"/>
        <end position="445"/>
    </location>
</feature>
<dbReference type="NCBIfam" id="TIGR02715">
    <property type="entry name" value="amido_AtzE"/>
    <property type="match status" value="1"/>
</dbReference>
<dbReference type="PANTHER" id="PTHR11895">
    <property type="entry name" value="TRANSAMIDASE"/>
    <property type="match status" value="1"/>
</dbReference>
<dbReference type="InterPro" id="IPR000120">
    <property type="entry name" value="Amidase"/>
</dbReference>
<evidence type="ECO:0000313" key="3">
    <source>
        <dbReference type="EMBL" id="MBB5753506.1"/>
    </source>
</evidence>
<name>A0A7W9FMV6_9HYPH</name>
<dbReference type="Gene3D" id="3.90.1300.10">
    <property type="entry name" value="Amidase signature (AS) domain"/>
    <property type="match status" value="1"/>
</dbReference>
<keyword evidence="4" id="KW-1185">Reference proteome</keyword>
<dbReference type="GO" id="GO:0016740">
    <property type="term" value="F:transferase activity"/>
    <property type="evidence" value="ECO:0007669"/>
    <property type="project" value="UniProtKB-KW"/>
</dbReference>
<proteinExistence type="predicted"/>
<dbReference type="InterPro" id="IPR036928">
    <property type="entry name" value="AS_sf"/>
</dbReference>
<gene>
    <name evidence="3" type="ORF">GGQ63_002576</name>
</gene>
<evidence type="ECO:0000313" key="4">
    <source>
        <dbReference type="Proteomes" id="UP000523821"/>
    </source>
</evidence>
<dbReference type="RefSeq" id="WP_343061142.1">
    <property type="nucleotide sequence ID" value="NZ_JACHOO010000005.1"/>
</dbReference>
<keyword evidence="3" id="KW-0436">Ligase</keyword>
<dbReference type="GO" id="GO:0050566">
    <property type="term" value="F:asparaginyl-tRNA synthase (glutamine-hydrolyzing) activity"/>
    <property type="evidence" value="ECO:0007669"/>
    <property type="project" value="UniProtKB-EC"/>
</dbReference>
<evidence type="ECO:0000256" key="1">
    <source>
        <dbReference type="SAM" id="MobiDB-lite"/>
    </source>
</evidence>